<keyword evidence="4" id="KW-0143">Chaperone</keyword>
<feature type="non-terminal residue" evidence="6">
    <location>
        <position position="269"/>
    </location>
</feature>
<dbReference type="InterPro" id="IPR019805">
    <property type="entry name" value="Heat_shock_protein_90_CS"/>
</dbReference>
<dbReference type="GO" id="GO:0005524">
    <property type="term" value="F:ATP binding"/>
    <property type="evidence" value="ECO:0007669"/>
    <property type="project" value="UniProtKB-KW"/>
</dbReference>
<keyword evidence="3" id="KW-0067">ATP-binding</keyword>
<dbReference type="InterPro" id="IPR036890">
    <property type="entry name" value="HATPase_C_sf"/>
</dbReference>
<dbReference type="PANTHER" id="PTHR11528">
    <property type="entry name" value="HEAT SHOCK PROTEIN 90 FAMILY MEMBER"/>
    <property type="match status" value="1"/>
</dbReference>
<proteinExistence type="inferred from homology"/>
<comment type="caution">
    <text evidence="6">The sequence shown here is derived from an EMBL/GenBank/DDBJ whole genome shotgun (WGS) entry which is preliminary data.</text>
</comment>
<comment type="similarity">
    <text evidence="1">Belongs to the heat shock protein 90 family.</text>
</comment>
<evidence type="ECO:0000256" key="1">
    <source>
        <dbReference type="ARBA" id="ARBA00008239"/>
    </source>
</evidence>
<evidence type="ECO:0008006" key="8">
    <source>
        <dbReference type="Google" id="ProtNLM"/>
    </source>
</evidence>
<gene>
    <name evidence="6" type="ORF">IWQ62_005748</name>
</gene>
<protein>
    <recommendedName>
        <fullName evidence="8">Molecular chaperone HtpG</fullName>
    </recommendedName>
</protein>
<dbReference type="GO" id="GO:0016887">
    <property type="term" value="F:ATP hydrolysis activity"/>
    <property type="evidence" value="ECO:0007669"/>
    <property type="project" value="InterPro"/>
</dbReference>
<evidence type="ECO:0000256" key="3">
    <source>
        <dbReference type="ARBA" id="ARBA00022840"/>
    </source>
</evidence>
<dbReference type="AlphaFoldDB" id="A0A9W8E4Y5"/>
<dbReference type="InterPro" id="IPR001404">
    <property type="entry name" value="Hsp90_fam"/>
</dbReference>
<keyword evidence="2" id="KW-0547">Nucleotide-binding</keyword>
<dbReference type="Gene3D" id="3.30.565.10">
    <property type="entry name" value="Histidine kinase-like ATPase, C-terminal domain"/>
    <property type="match status" value="1"/>
</dbReference>
<dbReference type="CDD" id="cd16927">
    <property type="entry name" value="HATPase_Hsp90-like"/>
    <property type="match status" value="1"/>
</dbReference>
<dbReference type="Pfam" id="PF13589">
    <property type="entry name" value="HATPase_c_3"/>
    <property type="match status" value="1"/>
</dbReference>
<dbReference type="OrthoDB" id="28737at2759"/>
<evidence type="ECO:0000313" key="6">
    <source>
        <dbReference type="EMBL" id="KAJ1954486.1"/>
    </source>
</evidence>
<organism evidence="6 7">
    <name type="scientific">Dispira parvispora</name>
    <dbReference type="NCBI Taxonomy" id="1520584"/>
    <lineage>
        <taxon>Eukaryota</taxon>
        <taxon>Fungi</taxon>
        <taxon>Fungi incertae sedis</taxon>
        <taxon>Zoopagomycota</taxon>
        <taxon>Kickxellomycotina</taxon>
        <taxon>Dimargaritomycetes</taxon>
        <taxon>Dimargaritales</taxon>
        <taxon>Dimargaritaceae</taxon>
        <taxon>Dispira</taxon>
    </lineage>
</organism>
<dbReference type="GO" id="GO:0140662">
    <property type="term" value="F:ATP-dependent protein folding chaperone"/>
    <property type="evidence" value="ECO:0007669"/>
    <property type="project" value="InterPro"/>
</dbReference>
<dbReference type="GO" id="GO:0051082">
    <property type="term" value="F:unfolded protein binding"/>
    <property type="evidence" value="ECO:0007669"/>
    <property type="project" value="InterPro"/>
</dbReference>
<evidence type="ECO:0000256" key="4">
    <source>
        <dbReference type="ARBA" id="ARBA00023186"/>
    </source>
</evidence>
<sequence>MRRVQLTLFTLAVLMAGGFVQATANEAESSTSVAAQAGESVVNAPEENLAASPDSLTEEQKKKIAATSEQYEFGTEVPRLMKLIINSVYKNKEVFLRELISNASDALSKLRHQLLVDSSLESDTSDLKISVRAYPDENLLVIQDTGIGMTKEQLRENLGTIAKSGTAEFLNRMDQKSGEDKNGGAESDVSNLIGQFGVGFYSAFLVADKVTFTSKTPGGDKQYVWASDGVGDFTIYEDLPENDIGHGSKITLHFKDDEAEYLEEQRLKT</sequence>
<keyword evidence="7" id="KW-1185">Reference proteome</keyword>
<keyword evidence="5" id="KW-0732">Signal</keyword>
<evidence type="ECO:0000256" key="5">
    <source>
        <dbReference type="SAM" id="SignalP"/>
    </source>
</evidence>
<evidence type="ECO:0000256" key="2">
    <source>
        <dbReference type="ARBA" id="ARBA00022741"/>
    </source>
</evidence>
<dbReference type="InterPro" id="IPR020575">
    <property type="entry name" value="Hsp90_N"/>
</dbReference>
<evidence type="ECO:0000313" key="7">
    <source>
        <dbReference type="Proteomes" id="UP001150925"/>
    </source>
</evidence>
<name>A0A9W8E4Y5_9FUNG</name>
<accession>A0A9W8E4Y5</accession>
<reference evidence="6" key="1">
    <citation type="submission" date="2022-07" db="EMBL/GenBank/DDBJ databases">
        <title>Phylogenomic reconstructions and comparative analyses of Kickxellomycotina fungi.</title>
        <authorList>
            <person name="Reynolds N.K."/>
            <person name="Stajich J.E."/>
            <person name="Barry K."/>
            <person name="Grigoriev I.V."/>
            <person name="Crous P."/>
            <person name="Smith M.E."/>
        </authorList>
    </citation>
    <scope>NUCLEOTIDE SEQUENCE</scope>
    <source>
        <strain evidence="6">RSA 1196</strain>
    </source>
</reference>
<dbReference type="PRINTS" id="PR00775">
    <property type="entry name" value="HEATSHOCK90"/>
</dbReference>
<dbReference type="SUPFAM" id="SSF55874">
    <property type="entry name" value="ATPase domain of HSP90 chaperone/DNA topoisomerase II/histidine kinase"/>
    <property type="match status" value="1"/>
</dbReference>
<dbReference type="PROSITE" id="PS00298">
    <property type="entry name" value="HSP90"/>
    <property type="match status" value="1"/>
</dbReference>
<feature type="chain" id="PRO_5040921935" description="Molecular chaperone HtpG" evidence="5">
    <location>
        <begin position="23"/>
        <end position="269"/>
    </location>
</feature>
<feature type="signal peptide" evidence="5">
    <location>
        <begin position="1"/>
        <end position="22"/>
    </location>
</feature>
<dbReference type="Proteomes" id="UP001150925">
    <property type="component" value="Unassembled WGS sequence"/>
</dbReference>
<dbReference type="FunFam" id="3.30.565.10:FF:000005">
    <property type="entry name" value="Heat shock protein 90"/>
    <property type="match status" value="1"/>
</dbReference>
<dbReference type="EMBL" id="JANBPY010002562">
    <property type="protein sequence ID" value="KAJ1954486.1"/>
    <property type="molecule type" value="Genomic_DNA"/>
</dbReference>